<comment type="similarity">
    <text evidence="6">Belongs to the DEAD box helicase family.</text>
</comment>
<keyword evidence="1 6" id="KW-0547">Nucleotide-binding</keyword>
<feature type="region of interest" description="Disordered" evidence="8">
    <location>
        <begin position="43"/>
        <end position="76"/>
    </location>
</feature>
<comment type="catalytic activity">
    <reaction evidence="7">
        <text>ATP + H2O = ADP + phosphate + H(+)</text>
        <dbReference type="Rhea" id="RHEA:13065"/>
        <dbReference type="ChEBI" id="CHEBI:15377"/>
        <dbReference type="ChEBI" id="CHEBI:15378"/>
        <dbReference type="ChEBI" id="CHEBI:30616"/>
        <dbReference type="ChEBI" id="CHEBI:43474"/>
        <dbReference type="ChEBI" id="CHEBI:456216"/>
        <dbReference type="EC" id="3.6.4.13"/>
    </reaction>
</comment>
<accession>A0A1G4MK49</accession>
<evidence type="ECO:0000256" key="7">
    <source>
        <dbReference type="RuleBase" id="RU365068"/>
    </source>
</evidence>
<dbReference type="GO" id="GO:0005524">
    <property type="term" value="F:ATP binding"/>
    <property type="evidence" value="ECO:0007669"/>
    <property type="project" value="UniProtKB-UniRule"/>
</dbReference>
<dbReference type="GO" id="GO:0070013">
    <property type="term" value="C:intracellular organelle lumen"/>
    <property type="evidence" value="ECO:0007669"/>
    <property type="project" value="UniProtKB-ARBA"/>
</dbReference>
<evidence type="ECO:0000256" key="3">
    <source>
        <dbReference type="ARBA" id="ARBA00022806"/>
    </source>
</evidence>
<dbReference type="SMART" id="SM00490">
    <property type="entry name" value="HELICc"/>
    <property type="match status" value="1"/>
</dbReference>
<dbReference type="PROSITE" id="PS51194">
    <property type="entry name" value="HELICASE_CTER"/>
    <property type="match status" value="1"/>
</dbReference>
<feature type="compositionally biased region" description="Basic and acidic residues" evidence="8">
    <location>
        <begin position="63"/>
        <end position="76"/>
    </location>
</feature>
<evidence type="ECO:0000259" key="10">
    <source>
        <dbReference type="PROSITE" id="PS51194"/>
    </source>
</evidence>
<feature type="domain" description="Helicase ATP-binding" evidence="9">
    <location>
        <begin position="144"/>
        <end position="331"/>
    </location>
</feature>
<keyword evidence="4 6" id="KW-0067">ATP-binding</keyword>
<dbReference type="EC" id="3.6.4.13" evidence="7"/>
<feature type="compositionally biased region" description="Basic and acidic residues" evidence="8">
    <location>
        <begin position="629"/>
        <end position="638"/>
    </location>
</feature>
<dbReference type="PROSITE" id="PS00039">
    <property type="entry name" value="DEAD_ATP_HELICASE"/>
    <property type="match status" value="1"/>
</dbReference>
<name>A0A1G4MK49_LACFM</name>
<dbReference type="Pfam" id="PF00270">
    <property type="entry name" value="DEAD"/>
    <property type="match status" value="1"/>
</dbReference>
<dbReference type="InterPro" id="IPR011545">
    <property type="entry name" value="DEAD/DEAH_box_helicase_dom"/>
</dbReference>
<dbReference type="InterPro" id="IPR000629">
    <property type="entry name" value="RNA-helicase_DEAD-box_CS"/>
</dbReference>
<evidence type="ECO:0000313" key="11">
    <source>
        <dbReference type="EMBL" id="SCW04109.1"/>
    </source>
</evidence>
<dbReference type="InterPro" id="IPR014001">
    <property type="entry name" value="Helicase_ATP-bd"/>
</dbReference>
<dbReference type="Pfam" id="PF00271">
    <property type="entry name" value="Helicase_C"/>
    <property type="match status" value="1"/>
</dbReference>
<gene>
    <name evidence="11" type="ORF">LAFE_0H06128G</name>
</gene>
<reference evidence="11 12" key="1">
    <citation type="submission" date="2016-03" db="EMBL/GenBank/DDBJ databases">
        <authorList>
            <person name="Devillers H."/>
        </authorList>
    </citation>
    <scope>NUCLEOTIDE SEQUENCE [LARGE SCALE GENOMIC DNA]</scope>
    <source>
        <strain evidence="11">CBS 6772</strain>
    </source>
</reference>
<dbReference type="GO" id="GO:0003724">
    <property type="term" value="F:RNA helicase activity"/>
    <property type="evidence" value="ECO:0007669"/>
    <property type="project" value="UniProtKB-EC"/>
</dbReference>
<evidence type="ECO:0000313" key="12">
    <source>
        <dbReference type="Proteomes" id="UP000190831"/>
    </source>
</evidence>
<dbReference type="OMA" id="AHEKIDQ"/>
<dbReference type="Proteomes" id="UP000190831">
    <property type="component" value="Chromosome H"/>
</dbReference>
<evidence type="ECO:0000256" key="5">
    <source>
        <dbReference type="ARBA" id="ARBA00022884"/>
    </source>
</evidence>
<keyword evidence="2 6" id="KW-0378">Hydrolase</keyword>
<evidence type="ECO:0000256" key="2">
    <source>
        <dbReference type="ARBA" id="ARBA00022801"/>
    </source>
</evidence>
<feature type="compositionally biased region" description="Low complexity" evidence="8">
    <location>
        <begin position="610"/>
        <end position="619"/>
    </location>
</feature>
<comment type="function">
    <text evidence="7">RNA helicase.</text>
</comment>
<keyword evidence="12" id="KW-1185">Reference proteome</keyword>
<feature type="compositionally biased region" description="Basic and acidic residues" evidence="8">
    <location>
        <begin position="43"/>
        <end position="56"/>
    </location>
</feature>
<dbReference type="GO" id="GO:0016787">
    <property type="term" value="F:hydrolase activity"/>
    <property type="evidence" value="ECO:0007669"/>
    <property type="project" value="UniProtKB-KW"/>
</dbReference>
<sequence>MSATLIGRYAALRSLPLRTFIFKSDFGLKPLFIRSFYNGRSGRNDGDARPARRNRDFVGFSNRDGRNLRDKRGRDTRRTQIANDEDLLSNSKLTKVIRVPENLDDKEITIDQLKDDGIINKDLHKAIARMNFPGLTPVQQKTIKPILETENDVIARAKTGTGKTLAFLVPMFEHLISTRTESPYMVKCVIVAPTRDLALQIQSEIEKIHKNNYGLKKFKSIALIGGSNFGTAMRTMRRDRPNIVVATPGRLIDVLSKYSDEYFKYVDFKILDEADRLLEIGFDEDLRQISNTLNSINAKGPDSIRTLLFSATLGDNVQELANGIMNRDECLFLDTVDKNEPEAHEKIEQKLVISETFAESMYAPVAHIKTRLEEDNKFKAILFVPTVKFTKFYCEMLESVLPSLPIYEFHGKVDQRKRTKMVQHFKKAKEGLFVCTDVGARGMDFPDVEEVLQLGPPSEISNYVHRIGRTARGGKEGKASIYLCKAELPFIDTLSNEKNITIKEQCDFEPVDKDIIAFTEAVPDQMELSDALLSLLSFYKGCEQAYRFRFNNVARQIAGSYGYLLGDPLAKMRISRDTASMRFGLRGRSAQDLFDLGPQNSYNNSYQNTRSRNSGSRGSQFENKYGGKSAERKWHKDTAYNTKRANSYHRGSNPKIE</sequence>
<comment type="domain">
    <text evidence="7">The Q motif is unique to and characteristic of the DEAD box family of RNA helicases and controls ATP binding and hydrolysis.</text>
</comment>
<dbReference type="AlphaFoldDB" id="A0A1G4MK49"/>
<dbReference type="InterPro" id="IPR027417">
    <property type="entry name" value="P-loop_NTPase"/>
</dbReference>
<keyword evidence="3 6" id="KW-0347">Helicase</keyword>
<dbReference type="CDD" id="cd18787">
    <property type="entry name" value="SF2_C_DEAD"/>
    <property type="match status" value="1"/>
</dbReference>
<evidence type="ECO:0000256" key="1">
    <source>
        <dbReference type="ARBA" id="ARBA00022741"/>
    </source>
</evidence>
<dbReference type="STRING" id="4955.A0A1G4MK49"/>
<dbReference type="PANTHER" id="PTHR24031">
    <property type="entry name" value="RNA HELICASE"/>
    <property type="match status" value="1"/>
</dbReference>
<proteinExistence type="inferred from homology"/>
<dbReference type="Gene3D" id="3.40.50.300">
    <property type="entry name" value="P-loop containing nucleotide triphosphate hydrolases"/>
    <property type="match status" value="2"/>
</dbReference>
<organism evidence="11 12">
    <name type="scientific">Lachancea fermentati</name>
    <name type="common">Zygosaccharomyces fermentati</name>
    <dbReference type="NCBI Taxonomy" id="4955"/>
    <lineage>
        <taxon>Eukaryota</taxon>
        <taxon>Fungi</taxon>
        <taxon>Dikarya</taxon>
        <taxon>Ascomycota</taxon>
        <taxon>Saccharomycotina</taxon>
        <taxon>Saccharomycetes</taxon>
        <taxon>Saccharomycetales</taxon>
        <taxon>Saccharomycetaceae</taxon>
        <taxon>Lachancea</taxon>
    </lineage>
</organism>
<evidence type="ECO:0000256" key="6">
    <source>
        <dbReference type="RuleBase" id="RU000492"/>
    </source>
</evidence>
<protein>
    <recommendedName>
        <fullName evidence="7">ATP-dependent RNA helicase</fullName>
        <ecNumber evidence="7">3.6.4.13</ecNumber>
    </recommendedName>
</protein>
<dbReference type="InterPro" id="IPR001650">
    <property type="entry name" value="Helicase_C-like"/>
</dbReference>
<evidence type="ECO:0000259" key="9">
    <source>
        <dbReference type="PROSITE" id="PS51192"/>
    </source>
</evidence>
<keyword evidence="5 7" id="KW-0694">RNA-binding</keyword>
<dbReference type="OrthoDB" id="193716at2759"/>
<evidence type="ECO:0000256" key="4">
    <source>
        <dbReference type="ARBA" id="ARBA00022840"/>
    </source>
</evidence>
<evidence type="ECO:0000256" key="8">
    <source>
        <dbReference type="SAM" id="MobiDB-lite"/>
    </source>
</evidence>
<dbReference type="EMBL" id="LT598491">
    <property type="protein sequence ID" value="SCW04109.1"/>
    <property type="molecule type" value="Genomic_DNA"/>
</dbReference>
<feature type="compositionally biased region" description="Polar residues" evidence="8">
    <location>
        <begin position="598"/>
        <end position="609"/>
    </location>
</feature>
<feature type="region of interest" description="Disordered" evidence="8">
    <location>
        <begin position="594"/>
        <end position="657"/>
    </location>
</feature>
<dbReference type="GO" id="GO:0003723">
    <property type="term" value="F:RNA binding"/>
    <property type="evidence" value="ECO:0007669"/>
    <property type="project" value="UniProtKB-UniRule"/>
</dbReference>
<dbReference type="SMART" id="SM00487">
    <property type="entry name" value="DEXDc"/>
    <property type="match status" value="1"/>
</dbReference>
<dbReference type="PROSITE" id="PS51192">
    <property type="entry name" value="HELICASE_ATP_BIND_1"/>
    <property type="match status" value="1"/>
</dbReference>
<feature type="domain" description="Helicase C-terminal" evidence="10">
    <location>
        <begin position="364"/>
        <end position="516"/>
    </location>
</feature>
<dbReference type="SUPFAM" id="SSF52540">
    <property type="entry name" value="P-loop containing nucleoside triphosphate hydrolases"/>
    <property type="match status" value="1"/>
</dbReference>